<evidence type="ECO:0000256" key="1">
    <source>
        <dbReference type="SAM" id="MobiDB-lite"/>
    </source>
</evidence>
<keyword evidence="3" id="KW-1185">Reference proteome</keyword>
<feature type="region of interest" description="Disordered" evidence="1">
    <location>
        <begin position="34"/>
        <end position="55"/>
    </location>
</feature>
<protein>
    <submittedName>
        <fullName evidence="2">Uncharacterized protein</fullName>
    </submittedName>
</protein>
<evidence type="ECO:0000313" key="2">
    <source>
        <dbReference type="EMBL" id="ERJ75911.1"/>
    </source>
</evidence>
<proteinExistence type="predicted"/>
<gene>
    <name evidence="2" type="ORF">HMPREF0653_01681</name>
</gene>
<name>A0ABP2Y6J5_9BACT</name>
<organism evidence="2 3">
    <name type="scientific">Prevotella disiens JCM 6334 = ATCC 29426</name>
    <dbReference type="NCBI Taxonomy" id="1235811"/>
    <lineage>
        <taxon>Bacteria</taxon>
        <taxon>Pseudomonadati</taxon>
        <taxon>Bacteroidota</taxon>
        <taxon>Bacteroidia</taxon>
        <taxon>Bacteroidales</taxon>
        <taxon>Prevotellaceae</taxon>
        <taxon>Prevotella</taxon>
    </lineage>
</organism>
<sequence>SQTKRANERSEIRTRSWREIALFIRTISLSQTKRANNSAKNNNSFLKKHANKKAM</sequence>
<feature type="non-terminal residue" evidence="2">
    <location>
        <position position="1"/>
    </location>
</feature>
<feature type="compositionally biased region" description="Low complexity" evidence="1">
    <location>
        <begin position="34"/>
        <end position="44"/>
    </location>
</feature>
<dbReference type="Proteomes" id="UP000016660">
    <property type="component" value="Unassembled WGS sequence"/>
</dbReference>
<comment type="caution">
    <text evidence="2">The sequence shown here is derived from an EMBL/GenBank/DDBJ whole genome shotgun (WGS) entry which is preliminary data.</text>
</comment>
<reference evidence="2 3" key="1">
    <citation type="submission" date="2013-06" db="EMBL/GenBank/DDBJ databases">
        <authorList>
            <person name="Weinstock G."/>
            <person name="Sodergren E."/>
            <person name="Lobos E.A."/>
            <person name="Fulton L."/>
            <person name="Fulton R."/>
            <person name="Courtney L."/>
            <person name="Fronick C."/>
            <person name="O'Laughlin M."/>
            <person name="Godfrey J."/>
            <person name="Wilson R.M."/>
            <person name="Miner T."/>
            <person name="Farmer C."/>
            <person name="Delehaunty K."/>
            <person name="Cordes M."/>
            <person name="Minx P."/>
            <person name="Tomlinson C."/>
            <person name="Chen J."/>
            <person name="Wollam A."/>
            <person name="Pepin K.H."/>
            <person name="Bhonagiri V."/>
            <person name="Zhang X."/>
            <person name="Warren W."/>
            <person name="Mitreva M."/>
            <person name="Mardis E.R."/>
            <person name="Wilson R.K."/>
        </authorList>
    </citation>
    <scope>NUCLEOTIDE SEQUENCE [LARGE SCALE GENOMIC DNA]</scope>
    <source>
        <strain evidence="2 3">ATCC 29426</strain>
    </source>
</reference>
<feature type="compositionally biased region" description="Basic residues" evidence="1">
    <location>
        <begin position="46"/>
        <end position="55"/>
    </location>
</feature>
<evidence type="ECO:0000313" key="3">
    <source>
        <dbReference type="Proteomes" id="UP000016660"/>
    </source>
</evidence>
<dbReference type="EMBL" id="AWUY01000150">
    <property type="protein sequence ID" value="ERJ75911.1"/>
    <property type="molecule type" value="Genomic_DNA"/>
</dbReference>
<accession>A0ABP2Y6J5</accession>